<dbReference type="Proteomes" id="UP001165395">
    <property type="component" value="Unassembled WGS sequence"/>
</dbReference>
<dbReference type="CDD" id="cd00093">
    <property type="entry name" value="HTH_XRE"/>
    <property type="match status" value="1"/>
</dbReference>
<name>A0ABS8DA98_9NEIS</name>
<dbReference type="EMBL" id="JAJBZT010000012">
    <property type="protein sequence ID" value="MCB6185138.1"/>
    <property type="molecule type" value="Genomic_DNA"/>
</dbReference>
<organism evidence="2 3">
    <name type="scientific">Leeia speluncae</name>
    <dbReference type="NCBI Taxonomy" id="2884804"/>
    <lineage>
        <taxon>Bacteria</taxon>
        <taxon>Pseudomonadati</taxon>
        <taxon>Pseudomonadota</taxon>
        <taxon>Betaproteobacteria</taxon>
        <taxon>Neisseriales</taxon>
        <taxon>Leeiaceae</taxon>
        <taxon>Leeia</taxon>
    </lineage>
</organism>
<gene>
    <name evidence="2" type="ORF">LIN78_16440</name>
</gene>
<dbReference type="Pfam" id="PF01381">
    <property type="entry name" value="HTH_3"/>
    <property type="match status" value="1"/>
</dbReference>
<comment type="caution">
    <text evidence="2">The sequence shown here is derived from an EMBL/GenBank/DDBJ whole genome shotgun (WGS) entry which is preliminary data.</text>
</comment>
<dbReference type="RefSeq" id="WP_227181969.1">
    <property type="nucleotide sequence ID" value="NZ_JAJBZT010000012.1"/>
</dbReference>
<evidence type="ECO:0000259" key="1">
    <source>
        <dbReference type="PROSITE" id="PS50943"/>
    </source>
</evidence>
<dbReference type="InterPro" id="IPR001387">
    <property type="entry name" value="Cro/C1-type_HTH"/>
</dbReference>
<dbReference type="SUPFAM" id="SSF47413">
    <property type="entry name" value="lambda repressor-like DNA-binding domains"/>
    <property type="match status" value="1"/>
</dbReference>
<dbReference type="PROSITE" id="PS50943">
    <property type="entry name" value="HTH_CROC1"/>
    <property type="match status" value="1"/>
</dbReference>
<evidence type="ECO:0000313" key="3">
    <source>
        <dbReference type="Proteomes" id="UP001165395"/>
    </source>
</evidence>
<sequence>MPKVNHLNLSPLPIAALFALEQLGQRIAACRKQKKLSQKDVADALGISKTTYIAVEHGKETAQIGHYARAIWLLEVPGTFIEDAAIVDGESLT</sequence>
<proteinExistence type="predicted"/>
<dbReference type="Gene3D" id="1.10.260.40">
    <property type="entry name" value="lambda repressor-like DNA-binding domains"/>
    <property type="match status" value="1"/>
</dbReference>
<reference evidence="2" key="1">
    <citation type="submission" date="2021-10" db="EMBL/GenBank/DDBJ databases">
        <title>The complete genome sequence of Leeia sp. TBRC 13508.</title>
        <authorList>
            <person name="Charoenyingcharoen P."/>
            <person name="Yukphan P."/>
        </authorList>
    </citation>
    <scope>NUCLEOTIDE SEQUENCE</scope>
    <source>
        <strain evidence="2">TBRC 13508</strain>
    </source>
</reference>
<accession>A0ABS8DA98</accession>
<protein>
    <submittedName>
        <fullName evidence="2">Helix-turn-helix domain-containing protein</fullName>
    </submittedName>
</protein>
<dbReference type="InterPro" id="IPR010982">
    <property type="entry name" value="Lambda_DNA-bd_dom_sf"/>
</dbReference>
<dbReference type="SMART" id="SM00530">
    <property type="entry name" value="HTH_XRE"/>
    <property type="match status" value="1"/>
</dbReference>
<feature type="domain" description="HTH cro/C1-type" evidence="1">
    <location>
        <begin position="27"/>
        <end position="59"/>
    </location>
</feature>
<keyword evidence="3" id="KW-1185">Reference proteome</keyword>
<evidence type="ECO:0000313" key="2">
    <source>
        <dbReference type="EMBL" id="MCB6185138.1"/>
    </source>
</evidence>